<keyword evidence="1" id="KW-0349">Heme</keyword>
<feature type="domain" description="Cytochrome c" evidence="4">
    <location>
        <begin position="25"/>
        <end position="114"/>
    </location>
</feature>
<evidence type="ECO:0000256" key="1">
    <source>
        <dbReference type="ARBA" id="ARBA00022617"/>
    </source>
</evidence>
<dbReference type="PROSITE" id="PS51007">
    <property type="entry name" value="CYTC"/>
    <property type="match status" value="1"/>
</dbReference>
<sequence length="147" mass="15902">VALEEIVKWDISIAPDGLNLPPGEGDARLGKEVYRQHCVRCHGDGAEGGDGLADPLVGGAGSLDSKAPIRTVGSYWPYATTIFDYVRRAMPYDLPMSLTNDDVYAVTAYVLALNDIIKTTDIINSDTLPKIKMPNRGGFVIHWPGSN</sequence>
<dbReference type="AlphaFoldDB" id="A0A382KTZ7"/>
<dbReference type="EMBL" id="UINC01082823">
    <property type="protein sequence ID" value="SVC27940.1"/>
    <property type="molecule type" value="Genomic_DNA"/>
</dbReference>
<evidence type="ECO:0000256" key="2">
    <source>
        <dbReference type="ARBA" id="ARBA00022723"/>
    </source>
</evidence>
<dbReference type="PANTHER" id="PTHR35008:SF8">
    <property type="entry name" value="ALCOHOL DEHYDROGENASE CYTOCHROME C SUBUNIT"/>
    <property type="match status" value="1"/>
</dbReference>
<dbReference type="InterPro" id="IPR051459">
    <property type="entry name" value="Cytochrome_c-type_DH"/>
</dbReference>
<keyword evidence="2" id="KW-0479">Metal-binding</keyword>
<dbReference type="InterPro" id="IPR009056">
    <property type="entry name" value="Cyt_c-like_dom"/>
</dbReference>
<feature type="non-terminal residue" evidence="5">
    <location>
        <position position="1"/>
    </location>
</feature>
<organism evidence="5">
    <name type="scientific">marine metagenome</name>
    <dbReference type="NCBI Taxonomy" id="408172"/>
    <lineage>
        <taxon>unclassified sequences</taxon>
        <taxon>metagenomes</taxon>
        <taxon>ecological metagenomes</taxon>
    </lineage>
</organism>
<evidence type="ECO:0000313" key="5">
    <source>
        <dbReference type="EMBL" id="SVC27940.1"/>
    </source>
</evidence>
<dbReference type="GO" id="GO:0009055">
    <property type="term" value="F:electron transfer activity"/>
    <property type="evidence" value="ECO:0007669"/>
    <property type="project" value="InterPro"/>
</dbReference>
<dbReference type="GO" id="GO:0046872">
    <property type="term" value="F:metal ion binding"/>
    <property type="evidence" value="ECO:0007669"/>
    <property type="project" value="UniProtKB-KW"/>
</dbReference>
<accession>A0A382KTZ7</accession>
<keyword evidence="3" id="KW-0408">Iron</keyword>
<dbReference type="GO" id="GO:0020037">
    <property type="term" value="F:heme binding"/>
    <property type="evidence" value="ECO:0007669"/>
    <property type="project" value="InterPro"/>
</dbReference>
<dbReference type="PANTHER" id="PTHR35008">
    <property type="entry name" value="BLL4482 PROTEIN-RELATED"/>
    <property type="match status" value="1"/>
</dbReference>
<proteinExistence type="predicted"/>
<dbReference type="Pfam" id="PF13442">
    <property type="entry name" value="Cytochrome_CBB3"/>
    <property type="match status" value="1"/>
</dbReference>
<evidence type="ECO:0000256" key="3">
    <source>
        <dbReference type="ARBA" id="ARBA00023004"/>
    </source>
</evidence>
<dbReference type="Gene3D" id="1.10.760.10">
    <property type="entry name" value="Cytochrome c-like domain"/>
    <property type="match status" value="1"/>
</dbReference>
<protein>
    <recommendedName>
        <fullName evidence="4">Cytochrome c domain-containing protein</fullName>
    </recommendedName>
</protein>
<dbReference type="InterPro" id="IPR036909">
    <property type="entry name" value="Cyt_c-like_dom_sf"/>
</dbReference>
<evidence type="ECO:0000259" key="4">
    <source>
        <dbReference type="PROSITE" id="PS51007"/>
    </source>
</evidence>
<gene>
    <name evidence="5" type="ORF">METZ01_LOCUS280794</name>
</gene>
<name>A0A382KTZ7_9ZZZZ</name>
<dbReference type="SUPFAM" id="SSF46626">
    <property type="entry name" value="Cytochrome c"/>
    <property type="match status" value="1"/>
</dbReference>
<reference evidence="5" key="1">
    <citation type="submission" date="2018-05" db="EMBL/GenBank/DDBJ databases">
        <authorList>
            <person name="Lanie J.A."/>
            <person name="Ng W.-L."/>
            <person name="Kazmierczak K.M."/>
            <person name="Andrzejewski T.M."/>
            <person name="Davidsen T.M."/>
            <person name="Wayne K.J."/>
            <person name="Tettelin H."/>
            <person name="Glass J.I."/>
            <person name="Rusch D."/>
            <person name="Podicherti R."/>
            <person name="Tsui H.-C.T."/>
            <person name="Winkler M.E."/>
        </authorList>
    </citation>
    <scope>NUCLEOTIDE SEQUENCE</scope>
</reference>